<accession>A0A532V1R0</accession>
<protein>
    <recommendedName>
        <fullName evidence="2">Secretion system C-terminal sorting domain-containing protein</fullName>
    </recommendedName>
</protein>
<dbReference type="EMBL" id="NJBN01000003">
    <property type="protein sequence ID" value="TKJ41072.1"/>
    <property type="molecule type" value="Genomic_DNA"/>
</dbReference>
<sequence length="428" mass="45645">MKSNQMEVYVKAITTILLGLAVLTIGFWSADIQASPNGPNNNWTGSPPNNANCTQCHSTFPVNSGAGSITVSGLPASYTPGTVYPLTLTVADPQAMRWGFQITALDPLEQTAGDLSVSDPVNTQLNPFLPMDVIMHTNTGTYAGTPASGSWSFDWTAPTGSDDATFYFAGNAADNAGGTTGDYIYVATEVVPAAASYPSWTIDTWLNGGSPVPAGGGNLLWGVYAQNTSGQVLNGDVWVDSEYEGGTPTLLISRALTNYQPGWAINRPDNFYPVQGSWPGGNYEWFVRTGVLPDVIWEEASFAWTKASAADSGFDFEGNLPLHAPNPFDQISTTQVDYTIPQQFEVMGAYPNPFNPTTNISFALPEGSKVLLNVYDVSGRLMSTLVDGYRNAGVHEVTFDASDLSSGVYLYSLSAGEFSATGKMVLTK</sequence>
<organism evidence="3 4">
    <name type="scientific">candidate division LCP-89 bacterium B3_LCP</name>
    <dbReference type="NCBI Taxonomy" id="2012998"/>
    <lineage>
        <taxon>Bacteria</taxon>
        <taxon>Pseudomonadati</taxon>
        <taxon>Bacteria division LCP-89</taxon>
    </lineage>
</organism>
<dbReference type="NCBIfam" id="TIGR04183">
    <property type="entry name" value="Por_Secre_tail"/>
    <property type="match status" value="1"/>
</dbReference>
<dbReference type="Gene3D" id="2.60.40.4070">
    <property type="match status" value="1"/>
</dbReference>
<dbReference type="Proteomes" id="UP000319619">
    <property type="component" value="Unassembled WGS sequence"/>
</dbReference>
<dbReference type="AlphaFoldDB" id="A0A532V1R0"/>
<evidence type="ECO:0000259" key="2">
    <source>
        <dbReference type="Pfam" id="PF18962"/>
    </source>
</evidence>
<feature type="domain" description="Secretion system C-terminal sorting" evidence="2">
    <location>
        <begin position="350"/>
        <end position="425"/>
    </location>
</feature>
<dbReference type="NCBIfam" id="NF041895">
    <property type="entry name" value="choice_anch_V"/>
    <property type="match status" value="1"/>
</dbReference>
<reference evidence="3 4" key="1">
    <citation type="submission" date="2017-06" db="EMBL/GenBank/DDBJ databases">
        <title>Novel microbial phyla capable of carbon fixation and sulfur reduction in deep-sea sediments.</title>
        <authorList>
            <person name="Huang J."/>
            <person name="Baker B."/>
            <person name="Wang Y."/>
        </authorList>
    </citation>
    <scope>NUCLEOTIDE SEQUENCE [LARGE SCALE GENOMIC DNA]</scope>
    <source>
        <strain evidence="3">B3_LCP</strain>
    </source>
</reference>
<dbReference type="Pfam" id="PF18962">
    <property type="entry name" value="Por_Secre_tail"/>
    <property type="match status" value="1"/>
</dbReference>
<evidence type="ECO:0000256" key="1">
    <source>
        <dbReference type="SAM" id="Phobius"/>
    </source>
</evidence>
<dbReference type="InterPro" id="IPR026444">
    <property type="entry name" value="Secre_tail"/>
</dbReference>
<gene>
    <name evidence="3" type="ORF">CEE37_05240</name>
</gene>
<dbReference type="InterPro" id="IPR042307">
    <property type="entry name" value="Reeler_sf"/>
</dbReference>
<keyword evidence="1" id="KW-0812">Transmembrane</keyword>
<keyword evidence="1" id="KW-1133">Transmembrane helix</keyword>
<proteinExistence type="predicted"/>
<keyword evidence="1" id="KW-0472">Membrane</keyword>
<name>A0A532V1R0_UNCL8</name>
<comment type="caution">
    <text evidence="3">The sequence shown here is derived from an EMBL/GenBank/DDBJ whole genome shotgun (WGS) entry which is preliminary data.</text>
</comment>
<evidence type="ECO:0000313" key="3">
    <source>
        <dbReference type="EMBL" id="TKJ41072.1"/>
    </source>
</evidence>
<feature type="transmembrane region" description="Helical" evidence="1">
    <location>
        <begin position="12"/>
        <end position="30"/>
    </location>
</feature>
<dbReference type="Gene3D" id="2.60.40.4060">
    <property type="entry name" value="Reeler domain"/>
    <property type="match status" value="1"/>
</dbReference>
<evidence type="ECO:0000313" key="4">
    <source>
        <dbReference type="Proteomes" id="UP000319619"/>
    </source>
</evidence>